<reference evidence="2 3" key="1">
    <citation type="submission" date="2014-11" db="EMBL/GenBank/DDBJ databases">
        <title>Tamlana sedimentorum sp. nov., isolated from shallow sand sediments of the Sea of Japan.</title>
        <authorList>
            <person name="Romanenko L.A."/>
        </authorList>
    </citation>
    <scope>NUCLEOTIDE SEQUENCE [LARGE SCALE GENOMIC DNA]</scope>
    <source>
        <strain evidence="2 3">JCM 19808</strain>
    </source>
</reference>
<dbReference type="CDD" id="cd20292">
    <property type="entry name" value="cupin_QdtA-like"/>
    <property type="match status" value="1"/>
</dbReference>
<dbReference type="Pfam" id="PF05523">
    <property type="entry name" value="FdtA"/>
    <property type="match status" value="1"/>
</dbReference>
<gene>
    <name evidence="2" type="ORF">PW52_11955</name>
</gene>
<proteinExistence type="predicted"/>
<dbReference type="OrthoDB" id="9795513at2"/>
<evidence type="ECO:0000259" key="1">
    <source>
        <dbReference type="Pfam" id="PF05523"/>
    </source>
</evidence>
<keyword evidence="3" id="KW-1185">Reference proteome</keyword>
<dbReference type="InterPro" id="IPR008894">
    <property type="entry name" value="QdtA_cupin_dom"/>
</dbReference>
<dbReference type="PATRIC" id="fig|1435349.4.peg.3387"/>
<dbReference type="SUPFAM" id="SSF51182">
    <property type="entry name" value="RmlC-like cupins"/>
    <property type="match status" value="1"/>
</dbReference>
<comment type="caution">
    <text evidence="2">The sequence shown here is derived from an EMBL/GenBank/DDBJ whole genome shotgun (WGS) entry which is preliminary data.</text>
</comment>
<evidence type="ECO:0000313" key="3">
    <source>
        <dbReference type="Proteomes" id="UP000032578"/>
    </source>
</evidence>
<dbReference type="Gene3D" id="2.60.120.10">
    <property type="entry name" value="Jelly Rolls"/>
    <property type="match status" value="1"/>
</dbReference>
<dbReference type="Proteomes" id="UP000032578">
    <property type="component" value="Unassembled WGS sequence"/>
</dbReference>
<dbReference type="STRING" id="1435349.PW52_11955"/>
<evidence type="ECO:0000313" key="2">
    <source>
        <dbReference type="EMBL" id="KJD35064.1"/>
    </source>
</evidence>
<dbReference type="EMBL" id="JTDW01000008">
    <property type="protein sequence ID" value="KJD35064.1"/>
    <property type="molecule type" value="Genomic_DNA"/>
</dbReference>
<dbReference type="AlphaFoldDB" id="A0A0D7W7R5"/>
<dbReference type="RefSeq" id="WP_044633193.1">
    <property type="nucleotide sequence ID" value="NZ_JTDW01000008.1"/>
</dbReference>
<protein>
    <submittedName>
        <fullName evidence="2">WxcM domain-containing protein</fullName>
    </submittedName>
</protein>
<dbReference type="InterPro" id="IPR014710">
    <property type="entry name" value="RmlC-like_jellyroll"/>
</dbReference>
<dbReference type="InterPro" id="IPR011051">
    <property type="entry name" value="RmlC_Cupin_sf"/>
</dbReference>
<sequence>MNKKVRLIDIPKISDPRGNLSVIEKDCIPFKIKRVYYLYDVPSDAYRGGHAHKEQQAFLIALSGSFDVVLNDGKERLTIMLNKPNKGLLIPTGVWREIENFSSGAVCLVLASDVFEEADYIRDFEAFKLFVGS</sequence>
<feature type="domain" description="Sugar 3,4-ketoisomerase QdtA cupin" evidence="1">
    <location>
        <begin position="4"/>
        <end position="129"/>
    </location>
</feature>
<name>A0A0D7W7R5_9FLAO</name>
<organism evidence="2 3">
    <name type="scientific">Neotamlana sedimentorum</name>
    <dbReference type="NCBI Taxonomy" id="1435349"/>
    <lineage>
        <taxon>Bacteria</taxon>
        <taxon>Pseudomonadati</taxon>
        <taxon>Bacteroidota</taxon>
        <taxon>Flavobacteriia</taxon>
        <taxon>Flavobacteriales</taxon>
        <taxon>Flavobacteriaceae</taxon>
        <taxon>Neotamlana</taxon>
    </lineage>
</organism>
<accession>A0A0D7W7R5</accession>